<evidence type="ECO:0000256" key="1">
    <source>
        <dbReference type="SAM" id="Coils"/>
    </source>
</evidence>
<proteinExistence type="predicted"/>
<keyword evidence="1" id="KW-0175">Coiled coil</keyword>
<gene>
    <name evidence="3" type="ORF">MO867_14095</name>
</gene>
<feature type="domain" description="Bacteriophage tail tape measure N-terminal" evidence="2">
    <location>
        <begin position="142"/>
        <end position="343"/>
    </location>
</feature>
<dbReference type="Pfam" id="PF06791">
    <property type="entry name" value="TMP_2"/>
    <property type="match status" value="1"/>
</dbReference>
<dbReference type="Proteomes" id="UP001139028">
    <property type="component" value="Unassembled WGS sequence"/>
</dbReference>
<evidence type="ECO:0000313" key="3">
    <source>
        <dbReference type="EMBL" id="MCO1335466.1"/>
    </source>
</evidence>
<protein>
    <submittedName>
        <fullName evidence="3">Phage tail length tape measure family protein</fullName>
    </submittedName>
</protein>
<dbReference type="EMBL" id="JALBWM010000064">
    <property type="protein sequence ID" value="MCO1335466.1"/>
    <property type="molecule type" value="Genomic_DNA"/>
</dbReference>
<sequence>MAQQNLELALRIRTDLKNAAKQLDDFEKELDGISIAAAEADASLDKATAPRKADSGGQLEQLEKDLENVSEAARNAGAALEKTTAVKDSGTAKQLDQIEKELLDVTTAAAKASAGIKQVSASNQTSATTKNTAAVKANNDAMRDGTISAGQYKQAMRQLPAQITDITTSLASGMPVWLVAIQQGGQIKDSFGGTREAAKALASTIKPIPLLLGSLAAATAAVVLAHEQGAAESRRYTEALTLSGNAAGTNSDQLAEMAKRLDAVVGTRRAASAALTEIASAGKFTEAQMEQVARTALKMQDATGKAISATIDEFAQLAADPVGAIEKLSEKYNHLDAAVYANIAALQAQGREMEAVQLAFDTHADELESRAGELAENIGLLEHGWKLVKKAASESWDAMLDVGREDTLEEELERVNKRIQRQQEILRGRRRGETTTSLTELQAERTRLQLRIQFRNAISAEQAERAKLNKEAIAAMKEVDRLAESNLSNEEKRLAAIKEYQKQLNKIRQANPNDARLNEDTIARNIAGINARYADKKNTDRETKSLEAFVAQLERQAEVLGKSAAETRAYNIAEKGLSGELLARAQAANAAITAQEKLNQATADAKQLATIENRLLSLQGRTAEARGNDLENQYAKLLQRLQARSDTAGIELVNSLINVEKAQAQLDELQAQVARVLSEQTRQEQSIRTQQESGLITEFSAREQLLQLHRDTADQVDALIPKMEALAEATGNPDAIERVRQLKAEIEQLRVTTDRYGSVAQNAFEDSITDGLVDLATGAASLGDVIQDVIASIAQALARLAAEKAAAQITQMAVTAVGGFADGGFTGVGSKYQVAGVVHAGEYVQPAHVMREPGAMAFMENFRREGMRSLERFRGYAEGGPVGLSATNYDSPAQTLAANMPAPIVKQRLLPVLDKDLISEALRGPEGEELIELHIKRNPGKFRQMLGG</sequence>
<evidence type="ECO:0000313" key="4">
    <source>
        <dbReference type="Proteomes" id="UP001139028"/>
    </source>
</evidence>
<feature type="coiled-coil region" evidence="1">
    <location>
        <begin position="405"/>
        <end position="485"/>
    </location>
</feature>
<feature type="coiled-coil region" evidence="1">
    <location>
        <begin position="9"/>
        <end position="79"/>
    </location>
</feature>
<evidence type="ECO:0000259" key="2">
    <source>
        <dbReference type="Pfam" id="PF06791"/>
    </source>
</evidence>
<dbReference type="RefSeq" id="WP_252470031.1">
    <property type="nucleotide sequence ID" value="NZ_JALBWM010000064.1"/>
</dbReference>
<feature type="coiled-coil region" evidence="1">
    <location>
        <begin position="652"/>
        <end position="686"/>
    </location>
</feature>
<keyword evidence="4" id="KW-1185">Reference proteome</keyword>
<reference evidence="3" key="1">
    <citation type="journal article" date="2022" name="Arch. Microbiol.">
        <title>Microbulbifer okhotskensis sp. nov., isolated from a deep bottom sediment of the Okhotsk Sea.</title>
        <authorList>
            <person name="Romanenko L."/>
            <person name="Kurilenko V."/>
            <person name="Otstavnykh N."/>
            <person name="Velansky P."/>
            <person name="Isaeva M."/>
            <person name="Mikhailov V."/>
        </authorList>
    </citation>
    <scope>NUCLEOTIDE SEQUENCE</scope>
    <source>
        <strain evidence="3">OS29</strain>
    </source>
</reference>
<dbReference type="AlphaFoldDB" id="A0A9X2ETH8"/>
<organism evidence="3 4">
    <name type="scientific">Microbulbifer okhotskensis</name>
    <dbReference type="NCBI Taxonomy" id="2926617"/>
    <lineage>
        <taxon>Bacteria</taxon>
        <taxon>Pseudomonadati</taxon>
        <taxon>Pseudomonadota</taxon>
        <taxon>Gammaproteobacteria</taxon>
        <taxon>Cellvibrionales</taxon>
        <taxon>Microbulbiferaceae</taxon>
        <taxon>Microbulbifer</taxon>
    </lineage>
</organism>
<accession>A0A9X2ETH8</accession>
<dbReference type="InterPro" id="IPR009628">
    <property type="entry name" value="Phage_tape_measure_N"/>
</dbReference>
<name>A0A9X2ETH8_9GAMM</name>
<comment type="caution">
    <text evidence="3">The sequence shown here is derived from an EMBL/GenBank/DDBJ whole genome shotgun (WGS) entry which is preliminary data.</text>
</comment>